<accession>A7H079</accession>
<dbReference type="RefSeq" id="WP_231931836.1">
    <property type="nucleotide sequence ID" value="NC_009715.2"/>
</dbReference>
<evidence type="ECO:0000313" key="3">
    <source>
        <dbReference type="EMBL" id="EAU01021.2"/>
    </source>
</evidence>
<organism evidence="3 4">
    <name type="scientific">Campylobacter curvus (strain 525.92)</name>
    <dbReference type="NCBI Taxonomy" id="360105"/>
    <lineage>
        <taxon>Bacteria</taxon>
        <taxon>Pseudomonadati</taxon>
        <taxon>Campylobacterota</taxon>
        <taxon>Epsilonproteobacteria</taxon>
        <taxon>Campylobacterales</taxon>
        <taxon>Campylobacteraceae</taxon>
        <taxon>Campylobacter</taxon>
    </lineage>
</organism>
<dbReference type="CDD" id="cd07761">
    <property type="entry name" value="CYTH-like_CthTTM-like"/>
    <property type="match status" value="1"/>
</dbReference>
<keyword evidence="4" id="KW-1185">Reference proteome</keyword>
<dbReference type="PROSITE" id="PS51708">
    <property type="entry name" value="CHAD"/>
    <property type="match status" value="1"/>
</dbReference>
<dbReference type="PANTHER" id="PTHR39339">
    <property type="entry name" value="SLR1444 PROTEIN"/>
    <property type="match status" value="1"/>
</dbReference>
<evidence type="ECO:0000259" key="1">
    <source>
        <dbReference type="PROSITE" id="PS51707"/>
    </source>
</evidence>
<proteinExistence type="predicted"/>
<dbReference type="SMART" id="SM00880">
    <property type="entry name" value="CHAD"/>
    <property type="match status" value="1"/>
</dbReference>
<dbReference type="KEGG" id="ccv:CCV52592_1673"/>
<dbReference type="InterPro" id="IPR007899">
    <property type="entry name" value="CHAD_dom"/>
</dbReference>
<evidence type="ECO:0000313" key="4">
    <source>
        <dbReference type="Proteomes" id="UP000006380"/>
    </source>
</evidence>
<reference evidence="3" key="1">
    <citation type="submission" date="2016-07" db="EMBL/GenBank/DDBJ databases">
        <title>Comparative genomics of the Campylobacter concisus group.</title>
        <authorList>
            <person name="Miller W.G."/>
            <person name="Yee E."/>
            <person name="Chapman M.H."/>
            <person name="Huynh S."/>
            <person name="Bono J.L."/>
            <person name="On S.L.W."/>
            <person name="StLeger J."/>
            <person name="Foster G."/>
            <person name="Parker C.T."/>
        </authorList>
    </citation>
    <scope>NUCLEOTIDE SEQUENCE</scope>
    <source>
        <strain evidence="3">525.92</strain>
    </source>
</reference>
<dbReference type="AlphaFoldDB" id="A7H079"/>
<dbReference type="PANTHER" id="PTHR39339:SF1">
    <property type="entry name" value="CHAD DOMAIN-CONTAINING PROTEIN"/>
    <property type="match status" value="1"/>
</dbReference>
<dbReference type="InterPro" id="IPR023577">
    <property type="entry name" value="CYTH_domain"/>
</dbReference>
<evidence type="ECO:0008006" key="5">
    <source>
        <dbReference type="Google" id="ProtNLM"/>
    </source>
</evidence>
<dbReference type="Proteomes" id="UP000006380">
    <property type="component" value="Chromosome"/>
</dbReference>
<dbReference type="STRING" id="360105.CCV52592_1673"/>
<gene>
    <name evidence="3" type="ORF">CCV52592_1673</name>
</gene>
<name>A7H079_CAMC5</name>
<feature type="domain" description="CHAD" evidence="2">
    <location>
        <begin position="187"/>
        <end position="459"/>
    </location>
</feature>
<dbReference type="PROSITE" id="PS51707">
    <property type="entry name" value="CYTH"/>
    <property type="match status" value="1"/>
</dbReference>
<dbReference type="SMART" id="SM01118">
    <property type="entry name" value="CYTH"/>
    <property type="match status" value="1"/>
</dbReference>
<dbReference type="EMBL" id="CP000767">
    <property type="protein sequence ID" value="EAU01021.2"/>
    <property type="molecule type" value="Genomic_DNA"/>
</dbReference>
<protein>
    <recommendedName>
        <fullName evidence="5">CHAD domain-containing protein</fullName>
    </recommendedName>
</protein>
<dbReference type="Gene3D" id="1.40.20.10">
    <property type="entry name" value="CHAD domain"/>
    <property type="match status" value="1"/>
</dbReference>
<dbReference type="Gene3D" id="2.40.320.10">
    <property type="entry name" value="Hypothetical Protein Pfu-838710-001"/>
    <property type="match status" value="1"/>
</dbReference>
<dbReference type="InterPro" id="IPR038186">
    <property type="entry name" value="CHAD_dom_sf"/>
</dbReference>
<sequence length="469" mass="55452">MGLEIERKFLLKNSQILEFLSAESVSFKRLEILQFYTKITDNEEVRYRSEDAKFIKTIKIGKDLVREENECECDKKEFKNAFKSHIGAPIYKDRYLFKLNNNPCNIDVFKGAQEGLCTLEVEFKDEAEAVYFNLPKFLRNFIEADVTCDQRYKNKYIALHGNAAENFDANAAFRVIKEHDIELNFMPNIKAADALRVLFFKISKIIEDHKSGYLKGGDDEALHQLRVNLRKTRSLLKSFEGVFDERVSGFFSEKFKILANSTNKKRDLDVFLEFLKTQKNADELVYLVSKARDVEHENVKKHLNDESNTDFLREWELFLAEESDFYKAKLANAALARLAAYRIRSQLVSIERKIWALSDESVNENFHKIRIDFKRLRYVLESFSGVFEIVGFKKYQNRLKLMQELFGELQDRDVWLEILDKIPQSEPSSKIQNKIYKQIYKLREEILKKRVKFIRQTRKISRNLKIYYI</sequence>
<dbReference type="InterPro" id="IPR033469">
    <property type="entry name" value="CYTH-like_dom_sf"/>
</dbReference>
<feature type="domain" description="CYTH" evidence="1">
    <location>
        <begin position="2"/>
        <end position="159"/>
    </location>
</feature>
<evidence type="ECO:0000259" key="2">
    <source>
        <dbReference type="PROSITE" id="PS51708"/>
    </source>
</evidence>
<dbReference type="SUPFAM" id="SSF55154">
    <property type="entry name" value="CYTH-like phosphatases"/>
    <property type="match status" value="1"/>
</dbReference>
<dbReference type="Pfam" id="PF05235">
    <property type="entry name" value="CHAD"/>
    <property type="match status" value="1"/>
</dbReference>